<dbReference type="GO" id="GO:0022857">
    <property type="term" value="F:transmembrane transporter activity"/>
    <property type="evidence" value="ECO:0007669"/>
    <property type="project" value="InterPro"/>
</dbReference>
<gene>
    <name evidence="8" type="ORF">OBO34_09640</name>
</gene>
<feature type="transmembrane region" description="Helical" evidence="6">
    <location>
        <begin position="353"/>
        <end position="373"/>
    </location>
</feature>
<feature type="transmembrane region" description="Helical" evidence="6">
    <location>
        <begin position="256"/>
        <end position="274"/>
    </location>
</feature>
<keyword evidence="4 6" id="KW-1133">Transmembrane helix</keyword>
<feature type="transmembrane region" description="Helical" evidence="6">
    <location>
        <begin position="227"/>
        <end position="250"/>
    </location>
</feature>
<dbReference type="InterPro" id="IPR050327">
    <property type="entry name" value="Proton-linked_MCT"/>
</dbReference>
<dbReference type="PANTHER" id="PTHR11360">
    <property type="entry name" value="MONOCARBOXYLATE TRANSPORTER"/>
    <property type="match status" value="1"/>
</dbReference>
<evidence type="ECO:0000256" key="4">
    <source>
        <dbReference type="ARBA" id="ARBA00022989"/>
    </source>
</evidence>
<organism evidence="8 9">
    <name type="scientific">Hominibacterium faecale</name>
    <dbReference type="NCBI Taxonomy" id="2839743"/>
    <lineage>
        <taxon>Bacteria</taxon>
        <taxon>Bacillati</taxon>
        <taxon>Bacillota</taxon>
        <taxon>Clostridia</taxon>
        <taxon>Peptostreptococcales</taxon>
        <taxon>Anaerovoracaceae</taxon>
        <taxon>Hominibacterium</taxon>
    </lineage>
</organism>
<dbReference type="CDD" id="cd17353">
    <property type="entry name" value="MFS_OFA_like"/>
    <property type="match status" value="1"/>
</dbReference>
<dbReference type="PANTHER" id="PTHR11360:SF317">
    <property type="entry name" value="MAJOR FACILITATOR SUPERFAMILY (MFS) PROFILE DOMAIN-CONTAINING PROTEIN-RELATED"/>
    <property type="match status" value="1"/>
</dbReference>
<keyword evidence="3 6" id="KW-0812">Transmembrane</keyword>
<feature type="transmembrane region" description="Helical" evidence="6">
    <location>
        <begin position="7"/>
        <end position="30"/>
    </location>
</feature>
<feature type="transmembrane region" description="Helical" evidence="6">
    <location>
        <begin position="106"/>
        <end position="126"/>
    </location>
</feature>
<dbReference type="InterPro" id="IPR020846">
    <property type="entry name" value="MFS_dom"/>
</dbReference>
<dbReference type="InterPro" id="IPR036259">
    <property type="entry name" value="MFS_trans_sf"/>
</dbReference>
<dbReference type="RefSeq" id="WP_148396261.1">
    <property type="nucleotide sequence ID" value="NZ_JAJAGH010000007.1"/>
</dbReference>
<evidence type="ECO:0000313" key="9">
    <source>
        <dbReference type="Proteomes" id="UP001065549"/>
    </source>
</evidence>
<name>A0A9J6QUN5_9FIRM</name>
<feature type="transmembrane region" description="Helical" evidence="6">
    <location>
        <begin position="50"/>
        <end position="68"/>
    </location>
</feature>
<dbReference type="PROSITE" id="PS50850">
    <property type="entry name" value="MFS"/>
    <property type="match status" value="1"/>
</dbReference>
<dbReference type="InterPro" id="IPR011701">
    <property type="entry name" value="MFS"/>
</dbReference>
<protein>
    <submittedName>
        <fullName evidence="8">OFA family MFS transporter</fullName>
    </submittedName>
</protein>
<evidence type="ECO:0000256" key="3">
    <source>
        <dbReference type="ARBA" id="ARBA00022692"/>
    </source>
</evidence>
<feature type="transmembrane region" description="Helical" evidence="6">
    <location>
        <begin position="80"/>
        <end position="100"/>
    </location>
</feature>
<feature type="transmembrane region" description="Helical" evidence="6">
    <location>
        <begin position="170"/>
        <end position="189"/>
    </location>
</feature>
<proteinExistence type="predicted"/>
<sequence>MDLTKKRWFILIIYCLINLCIGSIYAWSVFSVPMEEFLNETYHRNLSDGSLSIVFMVTSTLAPLVMIIGGRLNDKFGPRWLIFFGGLLFGGGTFASGFAADTPFLIASYGIGCGAGMGLVYSCTIGNSIKFFPDKRGLAGGIATASYGISSILVPPIASGLINAIDVVHAFHILGIAFLLIICAGAFLVDQCPQGFEPAGWEGPQSGSASNQTPSEFTWQEMIRTPIFYVMMLILMCGTLSGMMCISQTSGVAQQMIGLSVSTAALCVSLLSLFNTGGRVAAGFLSDRIGRVHTLTIGFILSLGGLLLLFVSNANMTITFYGAIALIGLSYGSIMGTFPAFTADRFGSKNNSVNYGIMCIGYSIAGFVGPMIMRTMYARQGVYNNAFLVAALFTLTGLLLIWIYKRKRT</sequence>
<feature type="transmembrane region" description="Helical" evidence="6">
    <location>
        <begin position="385"/>
        <end position="404"/>
    </location>
</feature>
<comment type="caution">
    <text evidence="8">The sequence shown here is derived from an EMBL/GenBank/DDBJ whole genome shotgun (WGS) entry which is preliminary data.</text>
</comment>
<evidence type="ECO:0000256" key="5">
    <source>
        <dbReference type="ARBA" id="ARBA00023136"/>
    </source>
</evidence>
<accession>A0A9J6QUN5</accession>
<evidence type="ECO:0000259" key="7">
    <source>
        <dbReference type="PROSITE" id="PS50850"/>
    </source>
</evidence>
<keyword evidence="9" id="KW-1185">Reference proteome</keyword>
<feature type="transmembrane region" description="Helical" evidence="6">
    <location>
        <begin position="138"/>
        <end position="158"/>
    </location>
</feature>
<comment type="subcellular location">
    <subcellularLocation>
        <location evidence="1">Cell membrane</location>
        <topology evidence="1">Multi-pass membrane protein</topology>
    </subcellularLocation>
</comment>
<evidence type="ECO:0000256" key="2">
    <source>
        <dbReference type="ARBA" id="ARBA00022448"/>
    </source>
</evidence>
<reference evidence="8" key="1">
    <citation type="submission" date="2022-09" db="EMBL/GenBank/DDBJ databases">
        <title>Culturomic study of gut microbiota in children with autism spectrum disorder.</title>
        <authorList>
            <person name="Efimov B.A."/>
            <person name="Chaplin A.V."/>
            <person name="Sokolova S.R."/>
            <person name="Pikina A.P."/>
            <person name="Korzhanova M."/>
            <person name="Belova V."/>
            <person name="Korostin D."/>
        </authorList>
    </citation>
    <scope>NUCLEOTIDE SEQUENCE</scope>
    <source>
        <strain evidence="8">ASD5510</strain>
    </source>
</reference>
<keyword evidence="5 6" id="KW-0472">Membrane</keyword>
<dbReference type="Gene3D" id="1.20.1250.20">
    <property type="entry name" value="MFS general substrate transporter like domains"/>
    <property type="match status" value="2"/>
</dbReference>
<evidence type="ECO:0000256" key="1">
    <source>
        <dbReference type="ARBA" id="ARBA00004651"/>
    </source>
</evidence>
<feature type="transmembrane region" description="Helical" evidence="6">
    <location>
        <begin position="295"/>
        <end position="312"/>
    </location>
</feature>
<dbReference type="SUPFAM" id="SSF103473">
    <property type="entry name" value="MFS general substrate transporter"/>
    <property type="match status" value="1"/>
</dbReference>
<evidence type="ECO:0000313" key="8">
    <source>
        <dbReference type="EMBL" id="MCU7378615.1"/>
    </source>
</evidence>
<evidence type="ECO:0000256" key="6">
    <source>
        <dbReference type="SAM" id="Phobius"/>
    </source>
</evidence>
<dbReference type="EMBL" id="JAOSHN010000003">
    <property type="protein sequence ID" value="MCU7378615.1"/>
    <property type="molecule type" value="Genomic_DNA"/>
</dbReference>
<dbReference type="Proteomes" id="UP001065549">
    <property type="component" value="Unassembled WGS sequence"/>
</dbReference>
<feature type="transmembrane region" description="Helical" evidence="6">
    <location>
        <begin position="318"/>
        <end position="341"/>
    </location>
</feature>
<feature type="domain" description="Major facilitator superfamily (MFS) profile" evidence="7">
    <location>
        <begin position="11"/>
        <end position="409"/>
    </location>
</feature>
<keyword evidence="2" id="KW-0813">Transport</keyword>
<dbReference type="Pfam" id="PF07690">
    <property type="entry name" value="MFS_1"/>
    <property type="match status" value="1"/>
</dbReference>
<dbReference type="GO" id="GO:0005886">
    <property type="term" value="C:plasma membrane"/>
    <property type="evidence" value="ECO:0007669"/>
    <property type="project" value="UniProtKB-SubCell"/>
</dbReference>
<dbReference type="AlphaFoldDB" id="A0A9J6QUN5"/>